<evidence type="ECO:0000313" key="4">
    <source>
        <dbReference type="EMBL" id="KAA8526737.1"/>
    </source>
</evidence>
<dbReference type="EMBL" id="CM018046">
    <property type="protein sequence ID" value="KAA8526737.1"/>
    <property type="molecule type" value="Genomic_DNA"/>
</dbReference>
<evidence type="ECO:0000256" key="1">
    <source>
        <dbReference type="ARBA" id="ARBA00022574"/>
    </source>
</evidence>
<dbReference type="InterPro" id="IPR036322">
    <property type="entry name" value="WD40_repeat_dom_sf"/>
</dbReference>
<dbReference type="Proteomes" id="UP000325577">
    <property type="component" value="Linkage Group LG3"/>
</dbReference>
<keyword evidence="1 3" id="KW-0853">WD repeat</keyword>
<keyword evidence="5" id="KW-1185">Reference proteome</keyword>
<evidence type="ECO:0000256" key="3">
    <source>
        <dbReference type="PROSITE-ProRule" id="PRU00221"/>
    </source>
</evidence>
<evidence type="ECO:0000256" key="2">
    <source>
        <dbReference type="ARBA" id="ARBA00022737"/>
    </source>
</evidence>
<dbReference type="GO" id="GO:0005656">
    <property type="term" value="C:nuclear pre-replicative complex"/>
    <property type="evidence" value="ECO:0007669"/>
    <property type="project" value="TreeGrafter"/>
</dbReference>
<dbReference type="SUPFAM" id="SSF50978">
    <property type="entry name" value="WD40 repeat-like"/>
    <property type="match status" value="1"/>
</dbReference>
<dbReference type="SMART" id="SM00320">
    <property type="entry name" value="WD40"/>
    <property type="match status" value="3"/>
</dbReference>
<feature type="repeat" description="WD" evidence="3">
    <location>
        <begin position="267"/>
        <end position="308"/>
    </location>
</feature>
<keyword evidence="2" id="KW-0677">Repeat</keyword>
<protein>
    <recommendedName>
        <fullName evidence="6">Anaphase-promoting complex subunit 4 WD40 domain-containing protein</fullName>
    </recommendedName>
</protein>
<dbReference type="InterPro" id="IPR001680">
    <property type="entry name" value="WD40_rpt"/>
</dbReference>
<feature type="repeat" description="WD" evidence="3">
    <location>
        <begin position="173"/>
        <end position="216"/>
    </location>
</feature>
<gene>
    <name evidence="4" type="ORF">F0562_009034</name>
</gene>
<evidence type="ECO:0008006" key="6">
    <source>
        <dbReference type="Google" id="ProtNLM"/>
    </source>
</evidence>
<evidence type="ECO:0000313" key="5">
    <source>
        <dbReference type="Proteomes" id="UP000325577"/>
    </source>
</evidence>
<dbReference type="InterPro" id="IPR015943">
    <property type="entry name" value="WD40/YVTN_repeat-like_dom_sf"/>
</dbReference>
<feature type="repeat" description="WD" evidence="3">
    <location>
        <begin position="120"/>
        <end position="151"/>
    </location>
</feature>
<dbReference type="PANTHER" id="PTHR18763">
    <property type="entry name" value="WD-REPEAT PROTEIN 18"/>
    <property type="match status" value="1"/>
</dbReference>
<name>A0A5J5ABA4_9ASTE</name>
<dbReference type="GO" id="GO:0120330">
    <property type="term" value="C:rixosome complex"/>
    <property type="evidence" value="ECO:0007669"/>
    <property type="project" value="TreeGrafter"/>
</dbReference>
<accession>A0A5J5ABA4</accession>
<dbReference type="GO" id="GO:0006364">
    <property type="term" value="P:rRNA processing"/>
    <property type="evidence" value="ECO:0007669"/>
    <property type="project" value="TreeGrafter"/>
</dbReference>
<dbReference type="AlphaFoldDB" id="A0A5J5ABA4"/>
<dbReference type="Pfam" id="PF00400">
    <property type="entry name" value="WD40"/>
    <property type="match status" value="3"/>
</dbReference>
<dbReference type="OrthoDB" id="756370at2759"/>
<proteinExistence type="predicted"/>
<dbReference type="InterPro" id="IPR019775">
    <property type="entry name" value="WD40_repeat_CS"/>
</dbReference>
<dbReference type="PROSITE" id="PS00678">
    <property type="entry name" value="WD_REPEATS_1"/>
    <property type="match status" value="1"/>
</dbReference>
<dbReference type="InterPro" id="IPR045227">
    <property type="entry name" value="WDR18/Ipi3/RID3"/>
</dbReference>
<dbReference type="PANTHER" id="PTHR18763:SF3">
    <property type="entry name" value="OS09G0477800 PROTEIN"/>
    <property type="match status" value="1"/>
</dbReference>
<reference evidence="4 5" key="1">
    <citation type="submission" date="2019-09" db="EMBL/GenBank/DDBJ databases">
        <title>A chromosome-level genome assembly of the Chinese tupelo Nyssa sinensis.</title>
        <authorList>
            <person name="Yang X."/>
            <person name="Kang M."/>
            <person name="Yang Y."/>
            <person name="Xiong H."/>
            <person name="Wang M."/>
            <person name="Zhang Z."/>
            <person name="Wang Z."/>
            <person name="Wu H."/>
            <person name="Ma T."/>
            <person name="Liu J."/>
            <person name="Xi Z."/>
        </authorList>
    </citation>
    <scope>NUCLEOTIDE SEQUENCE [LARGE SCALE GENOMIC DNA]</scope>
    <source>
        <strain evidence="4">J267</strain>
        <tissue evidence="4">Leaf</tissue>
    </source>
</reference>
<organism evidence="4 5">
    <name type="scientific">Nyssa sinensis</name>
    <dbReference type="NCBI Taxonomy" id="561372"/>
    <lineage>
        <taxon>Eukaryota</taxon>
        <taxon>Viridiplantae</taxon>
        <taxon>Streptophyta</taxon>
        <taxon>Embryophyta</taxon>
        <taxon>Tracheophyta</taxon>
        <taxon>Spermatophyta</taxon>
        <taxon>Magnoliopsida</taxon>
        <taxon>eudicotyledons</taxon>
        <taxon>Gunneridae</taxon>
        <taxon>Pentapetalae</taxon>
        <taxon>asterids</taxon>
        <taxon>Cornales</taxon>
        <taxon>Nyssaceae</taxon>
        <taxon>Nyssa</taxon>
    </lineage>
</organism>
<dbReference type="Gene3D" id="2.130.10.10">
    <property type="entry name" value="YVTN repeat-like/Quinoprotein amine dehydrogenase"/>
    <property type="match status" value="2"/>
</dbReference>
<dbReference type="PROSITE" id="PS50294">
    <property type="entry name" value="WD_REPEATS_REGION"/>
    <property type="match status" value="2"/>
</dbReference>
<dbReference type="PROSITE" id="PS50082">
    <property type="entry name" value="WD_REPEATS_2"/>
    <property type="match status" value="3"/>
</dbReference>
<dbReference type="GO" id="GO:0006261">
    <property type="term" value="P:DNA-templated DNA replication"/>
    <property type="evidence" value="ECO:0007669"/>
    <property type="project" value="TreeGrafter"/>
</dbReference>
<sequence length="414" mass="44628">MTSPLQEIILTSSSNGGPIIAYDTFTGASFARFAGSRSPRKGLAFAGKKLIAASHVSPETGTGSVHIYNWCCPAALHHLAVPEPVAPLAATLDGLYLFAGGLSGHIHALSLPSGDVVRSFDAHRKPVSCFEINDDGSLLFSGSDDGTIAVFPIYKLLDALSYNNSSHFLLHRFSRHDSSVTAIKTGMGGSNCTIISCSLDGTIKFWSLMYKTHLRTVAFPCMIWGVEMDPTESKFYAAGSDGLVYKGALKVAGRRLVKQEREMVSWAQKQDGAITALAMVNEGRNLITASEDGSIWIWEVKRGVVIKVFGAEMGSNISEMVAARGLGDGGNSKFSGWSSGFSGKELSRGPIMEVMEMERVLGVLAEDRSRAIDILGSAIESYEKLLELNLKEAKMGTNSDSRDEEGEIKCEEFF</sequence>